<dbReference type="GO" id="GO:0051209">
    <property type="term" value="P:release of sequestered calcium ion into cytosol"/>
    <property type="evidence" value="ECO:0007669"/>
    <property type="project" value="TreeGrafter"/>
</dbReference>
<reference evidence="7" key="1">
    <citation type="submission" date="2023-10" db="EMBL/GenBank/DDBJ databases">
        <title>Genome assembly of Pristionchus species.</title>
        <authorList>
            <person name="Yoshida K."/>
            <person name="Sommer R.J."/>
        </authorList>
    </citation>
    <scope>NUCLEOTIDE SEQUENCE</scope>
    <source>
        <strain evidence="7">RS5133</strain>
    </source>
</reference>
<keyword evidence="3 5" id="KW-1133">Transmembrane helix</keyword>
<dbReference type="InterPro" id="IPR015925">
    <property type="entry name" value="Ryanodine_IP3_receptor"/>
</dbReference>
<accession>A0AAV5W430</accession>
<proteinExistence type="predicted"/>
<evidence type="ECO:0000256" key="1">
    <source>
        <dbReference type="ARBA" id="ARBA00004141"/>
    </source>
</evidence>
<evidence type="ECO:0000256" key="4">
    <source>
        <dbReference type="ARBA" id="ARBA00023136"/>
    </source>
</evidence>
<protein>
    <recommendedName>
        <fullName evidence="6">Ion transport domain-containing protein</fullName>
    </recommendedName>
</protein>
<keyword evidence="2 5" id="KW-0812">Transmembrane</keyword>
<dbReference type="PANTHER" id="PTHR13715">
    <property type="entry name" value="RYANODINE RECEPTOR AND IP3 RECEPTOR"/>
    <property type="match status" value="1"/>
</dbReference>
<feature type="domain" description="Ion transport" evidence="6">
    <location>
        <begin position="433"/>
        <end position="600"/>
    </location>
</feature>
<comment type="caution">
    <text evidence="7">The sequence shown here is derived from an EMBL/GenBank/DDBJ whole genome shotgun (WGS) entry which is preliminary data.</text>
</comment>
<evidence type="ECO:0000256" key="2">
    <source>
        <dbReference type="ARBA" id="ARBA00022692"/>
    </source>
</evidence>
<feature type="transmembrane region" description="Helical" evidence="5">
    <location>
        <begin position="293"/>
        <end position="311"/>
    </location>
</feature>
<evidence type="ECO:0000313" key="8">
    <source>
        <dbReference type="Proteomes" id="UP001432322"/>
    </source>
</evidence>
<dbReference type="Proteomes" id="UP001432322">
    <property type="component" value="Unassembled WGS sequence"/>
</dbReference>
<gene>
    <name evidence="7" type="ORF">PFISCL1PPCAC_16495</name>
</gene>
<evidence type="ECO:0000256" key="3">
    <source>
        <dbReference type="ARBA" id="ARBA00022989"/>
    </source>
</evidence>
<feature type="non-terminal residue" evidence="7">
    <location>
        <position position="602"/>
    </location>
</feature>
<evidence type="ECO:0000259" key="6">
    <source>
        <dbReference type="Pfam" id="PF00520"/>
    </source>
</evidence>
<evidence type="ECO:0000313" key="7">
    <source>
        <dbReference type="EMBL" id="GMT25198.1"/>
    </source>
</evidence>
<dbReference type="GO" id="GO:0070679">
    <property type="term" value="F:inositol 1,4,5 trisphosphate binding"/>
    <property type="evidence" value="ECO:0007669"/>
    <property type="project" value="TreeGrafter"/>
</dbReference>
<dbReference type="GO" id="GO:0005789">
    <property type="term" value="C:endoplasmic reticulum membrane"/>
    <property type="evidence" value="ECO:0007669"/>
    <property type="project" value="TreeGrafter"/>
</dbReference>
<sequence>MAMQENGLNIIISLVLNDIKPLADEHMELALEIKSSASKLLLSIMESRHDGENAERVLRNMSNMAGGPKQLIHAITQAYAMANSPELIVSRMRRQLMDQAVSAAPPGGTIRSLVHPQIKTDTLTLPEISVNASGTVSIKEDAKFDDRLLKEETGSAIIDPREVGHNIYILAHQLARHSTHLTTCLEPNDETKDEQTREALSFYKQHTAQIEIVREDRTLERVVFPINDICSYITKETKSNVYFETERDAQGSKVNDFFDRWTEMYDEMRWQHKLQTWAWLSFCARRLKLWSRFSNFFAVLVNAIIAFYYPFEEATSSLASNPFVFVTFISSIIFLFTQWNDKYDFILHLFRSSLGTCTKSVTGIAIVIFSSALLLISMIGIVPTLHVSAMIQLANKVVHLVSYIANRGLYDKTWPERIVDTDFYYHSAYLVCCVLGITVHPFLYALLLYDIVASDETLRSVISSVTRNWQSIILTALLALFLVYQFSIIGFVFFQKDFRLEVDRLDGGEPLTISSGGGEEPPTCSLPGGDCPVGETALIFVLSEEDDKVFACNSLRMCIVTTLNWGLRNGGGIGDVLRNVGPDEPLFHFRVLYDLAFYVVLI</sequence>
<dbReference type="GO" id="GO:0005886">
    <property type="term" value="C:plasma membrane"/>
    <property type="evidence" value="ECO:0007669"/>
    <property type="project" value="TreeGrafter"/>
</dbReference>
<feature type="transmembrane region" description="Helical" evidence="5">
    <location>
        <begin position="427"/>
        <end position="449"/>
    </location>
</feature>
<dbReference type="GO" id="GO:0030667">
    <property type="term" value="C:secretory granule membrane"/>
    <property type="evidence" value="ECO:0007669"/>
    <property type="project" value="TreeGrafter"/>
</dbReference>
<dbReference type="Pfam" id="PF00520">
    <property type="entry name" value="Ion_trans"/>
    <property type="match status" value="1"/>
</dbReference>
<dbReference type="PANTHER" id="PTHR13715:SF102">
    <property type="entry name" value="INOSITOL 1,4,5-TRISPHOSPHATE RECEPTOR"/>
    <property type="match status" value="1"/>
</dbReference>
<dbReference type="InterPro" id="IPR005821">
    <property type="entry name" value="Ion_trans_dom"/>
</dbReference>
<keyword evidence="8" id="KW-1185">Reference proteome</keyword>
<organism evidence="7 8">
    <name type="scientific">Pristionchus fissidentatus</name>
    <dbReference type="NCBI Taxonomy" id="1538716"/>
    <lineage>
        <taxon>Eukaryota</taxon>
        <taxon>Metazoa</taxon>
        <taxon>Ecdysozoa</taxon>
        <taxon>Nematoda</taxon>
        <taxon>Chromadorea</taxon>
        <taxon>Rhabditida</taxon>
        <taxon>Rhabditina</taxon>
        <taxon>Diplogasteromorpha</taxon>
        <taxon>Diplogasteroidea</taxon>
        <taxon>Neodiplogasteridae</taxon>
        <taxon>Pristionchus</taxon>
    </lineage>
</organism>
<feature type="transmembrane region" description="Helical" evidence="5">
    <location>
        <begin position="361"/>
        <end position="381"/>
    </location>
</feature>
<name>A0AAV5W430_9BILA</name>
<dbReference type="GO" id="GO:0005220">
    <property type="term" value="F:inositol 1,4,5-trisphosphate-gated calcium channel activity"/>
    <property type="evidence" value="ECO:0007669"/>
    <property type="project" value="TreeGrafter"/>
</dbReference>
<dbReference type="EMBL" id="BTSY01000004">
    <property type="protein sequence ID" value="GMT25198.1"/>
    <property type="molecule type" value="Genomic_DNA"/>
</dbReference>
<dbReference type="AlphaFoldDB" id="A0AAV5W430"/>
<dbReference type="GO" id="GO:0005509">
    <property type="term" value="F:calcium ion binding"/>
    <property type="evidence" value="ECO:0007669"/>
    <property type="project" value="TreeGrafter"/>
</dbReference>
<evidence type="ECO:0000256" key="5">
    <source>
        <dbReference type="SAM" id="Phobius"/>
    </source>
</evidence>
<comment type="subcellular location">
    <subcellularLocation>
        <location evidence="1">Membrane</location>
        <topology evidence="1">Multi-pass membrane protein</topology>
    </subcellularLocation>
</comment>
<keyword evidence="4 5" id="KW-0472">Membrane</keyword>
<feature type="transmembrane region" description="Helical" evidence="5">
    <location>
        <begin position="323"/>
        <end position="340"/>
    </location>
</feature>
<feature type="transmembrane region" description="Helical" evidence="5">
    <location>
        <begin position="469"/>
        <end position="494"/>
    </location>
</feature>
<dbReference type="GO" id="GO:0016529">
    <property type="term" value="C:sarcoplasmic reticulum"/>
    <property type="evidence" value="ECO:0007669"/>
    <property type="project" value="TreeGrafter"/>
</dbReference>
<dbReference type="GO" id="GO:0035091">
    <property type="term" value="F:phosphatidylinositol binding"/>
    <property type="evidence" value="ECO:0007669"/>
    <property type="project" value="TreeGrafter"/>
</dbReference>